<dbReference type="AlphaFoldDB" id="A0A4U1L8T9"/>
<dbReference type="CDD" id="cd01392">
    <property type="entry name" value="HTH_LacI"/>
    <property type="match status" value="1"/>
</dbReference>
<evidence type="ECO:0000256" key="4">
    <source>
        <dbReference type="SAM" id="MobiDB-lite"/>
    </source>
</evidence>
<keyword evidence="7" id="KW-1185">Reference proteome</keyword>
<dbReference type="PANTHER" id="PTHR30146:SF153">
    <property type="entry name" value="LACTOSE OPERON REPRESSOR"/>
    <property type="match status" value="1"/>
</dbReference>
<evidence type="ECO:0000256" key="1">
    <source>
        <dbReference type="ARBA" id="ARBA00023015"/>
    </source>
</evidence>
<dbReference type="EMBL" id="SWKR01000001">
    <property type="protein sequence ID" value="TKD52790.1"/>
    <property type="molecule type" value="Genomic_DNA"/>
</dbReference>
<proteinExistence type="predicted"/>
<dbReference type="PANTHER" id="PTHR30146">
    <property type="entry name" value="LACI-RELATED TRANSCRIPTIONAL REPRESSOR"/>
    <property type="match status" value="1"/>
</dbReference>
<dbReference type="GO" id="GO:0000976">
    <property type="term" value="F:transcription cis-regulatory region binding"/>
    <property type="evidence" value="ECO:0007669"/>
    <property type="project" value="TreeGrafter"/>
</dbReference>
<dbReference type="InterPro" id="IPR010982">
    <property type="entry name" value="Lambda_DNA-bd_dom_sf"/>
</dbReference>
<evidence type="ECO:0000313" key="6">
    <source>
        <dbReference type="EMBL" id="TKD52790.1"/>
    </source>
</evidence>
<keyword evidence="1" id="KW-0805">Transcription regulation</keyword>
<reference evidence="6 7" key="1">
    <citation type="submission" date="2019-04" db="EMBL/GenBank/DDBJ databases">
        <authorList>
            <person name="Yang Y."/>
            <person name="Wei D."/>
        </authorList>
    </citation>
    <scope>NUCLEOTIDE SEQUENCE [LARGE SCALE GENOMIC DNA]</scope>
    <source>
        <strain evidence="6 7">L-1-4w-11</strain>
    </source>
</reference>
<dbReference type="Pfam" id="PF13377">
    <property type="entry name" value="Peripla_BP_3"/>
    <property type="match status" value="1"/>
</dbReference>
<dbReference type="SUPFAM" id="SSF47413">
    <property type="entry name" value="lambda repressor-like DNA-binding domains"/>
    <property type="match status" value="1"/>
</dbReference>
<feature type="domain" description="HTH lacI-type" evidence="5">
    <location>
        <begin position="27"/>
        <end position="81"/>
    </location>
</feature>
<keyword evidence="3" id="KW-0804">Transcription</keyword>
<protein>
    <submittedName>
        <fullName evidence="6">LacI family DNA-binding transcriptional regulator</fullName>
    </submittedName>
</protein>
<evidence type="ECO:0000256" key="3">
    <source>
        <dbReference type="ARBA" id="ARBA00023163"/>
    </source>
</evidence>
<dbReference type="GO" id="GO:0003700">
    <property type="term" value="F:DNA-binding transcription factor activity"/>
    <property type="evidence" value="ECO:0007669"/>
    <property type="project" value="TreeGrafter"/>
</dbReference>
<evidence type="ECO:0000259" key="5">
    <source>
        <dbReference type="PROSITE" id="PS50932"/>
    </source>
</evidence>
<dbReference type="Gene3D" id="1.10.260.40">
    <property type="entry name" value="lambda repressor-like DNA-binding domains"/>
    <property type="match status" value="1"/>
</dbReference>
<sequence>MSRAIAAPPLPPRPARPPEIMVRRPSVTIKHVAADAGVSLQTVSRVINKEPNVRPQMAERVQASIDRLGYVPSISAQRMRGSRSYLILALNDRERTLADWRERQGADWVDQMMLGGMSKCAEHGYRLIVELVDTHSDHVERELSAALAALRPDGVILTPPHSENPVILAMLEAAHIRVARIGSLKPGPGFALTMDDERAAGLATDHLIELGHRAIGFIAGPAAYELSQWRIKGWQHAMQAAGLATDSFARGDFGYESGIAAAEALLDGPLMPSAIIASSDRMALATLEVARRRDLRVPEDLSVISFDDTPIVRFTHPPLTAVVQPIAEVSARAVERIIAGDGSDGEADRQPEAIPASLAVRSSTAPPRRA</sequence>
<feature type="compositionally biased region" description="Polar residues" evidence="4">
    <location>
        <begin position="360"/>
        <end position="370"/>
    </location>
</feature>
<dbReference type="InterPro" id="IPR028082">
    <property type="entry name" value="Peripla_BP_I"/>
</dbReference>
<name>A0A4U1L8T9_9SPHN</name>
<evidence type="ECO:0000256" key="2">
    <source>
        <dbReference type="ARBA" id="ARBA00023125"/>
    </source>
</evidence>
<keyword evidence="2 6" id="KW-0238">DNA-binding</keyword>
<dbReference type="SMART" id="SM00354">
    <property type="entry name" value="HTH_LACI"/>
    <property type="match status" value="1"/>
</dbReference>
<dbReference type="InterPro" id="IPR046335">
    <property type="entry name" value="LacI/GalR-like_sensor"/>
</dbReference>
<dbReference type="Gene3D" id="3.40.50.2300">
    <property type="match status" value="2"/>
</dbReference>
<accession>A0A4U1L8T9</accession>
<dbReference type="OrthoDB" id="7185860at2"/>
<evidence type="ECO:0000313" key="7">
    <source>
        <dbReference type="Proteomes" id="UP000309138"/>
    </source>
</evidence>
<comment type="caution">
    <text evidence="6">The sequence shown here is derived from an EMBL/GenBank/DDBJ whole genome shotgun (WGS) entry which is preliminary data.</text>
</comment>
<dbReference type="PROSITE" id="PS50932">
    <property type="entry name" value="HTH_LACI_2"/>
    <property type="match status" value="1"/>
</dbReference>
<dbReference type="Proteomes" id="UP000309138">
    <property type="component" value="Unassembled WGS sequence"/>
</dbReference>
<dbReference type="Pfam" id="PF00356">
    <property type="entry name" value="LacI"/>
    <property type="match status" value="1"/>
</dbReference>
<dbReference type="SUPFAM" id="SSF53822">
    <property type="entry name" value="Periplasmic binding protein-like I"/>
    <property type="match status" value="1"/>
</dbReference>
<feature type="region of interest" description="Disordered" evidence="4">
    <location>
        <begin position="340"/>
        <end position="370"/>
    </location>
</feature>
<organism evidence="6 7">
    <name type="scientific">Sphingomonas baiyangensis</name>
    <dbReference type="NCBI Taxonomy" id="2572576"/>
    <lineage>
        <taxon>Bacteria</taxon>
        <taxon>Pseudomonadati</taxon>
        <taxon>Pseudomonadota</taxon>
        <taxon>Alphaproteobacteria</taxon>
        <taxon>Sphingomonadales</taxon>
        <taxon>Sphingomonadaceae</taxon>
        <taxon>Sphingomonas</taxon>
    </lineage>
</organism>
<dbReference type="CDD" id="cd01545">
    <property type="entry name" value="PBP1_SalR"/>
    <property type="match status" value="1"/>
</dbReference>
<gene>
    <name evidence="6" type="ORF">FBR43_00015</name>
</gene>
<dbReference type="InterPro" id="IPR000843">
    <property type="entry name" value="HTH_LacI"/>
</dbReference>